<dbReference type="InterPro" id="IPR050569">
    <property type="entry name" value="TAAR"/>
</dbReference>
<keyword evidence="8 9" id="KW-0807">Transducer</keyword>
<dbReference type="PROSITE" id="PS50262">
    <property type="entry name" value="G_PROTEIN_RECEP_F1_2"/>
    <property type="match status" value="1"/>
</dbReference>
<dbReference type="SUPFAM" id="SSF81321">
    <property type="entry name" value="Family A G protein-coupled receptor-like"/>
    <property type="match status" value="1"/>
</dbReference>
<dbReference type="InterPro" id="IPR017452">
    <property type="entry name" value="GPCR_Rhodpsn_7TM"/>
</dbReference>
<evidence type="ECO:0000259" key="11">
    <source>
        <dbReference type="PROSITE" id="PS50262"/>
    </source>
</evidence>
<keyword evidence="7 9" id="KW-0675">Receptor</keyword>
<protein>
    <recommendedName>
        <fullName evidence="11">G-protein coupled receptors family 1 profile domain-containing protein</fullName>
    </recommendedName>
</protein>
<organism evidence="12 13">
    <name type="scientific">Dicentrarchus labrax</name>
    <name type="common">European seabass</name>
    <name type="synonym">Morone labrax</name>
    <dbReference type="NCBI Taxonomy" id="13489"/>
    <lineage>
        <taxon>Eukaryota</taxon>
        <taxon>Metazoa</taxon>
        <taxon>Chordata</taxon>
        <taxon>Craniata</taxon>
        <taxon>Vertebrata</taxon>
        <taxon>Euteleostomi</taxon>
        <taxon>Actinopterygii</taxon>
        <taxon>Neopterygii</taxon>
        <taxon>Teleostei</taxon>
        <taxon>Neoteleostei</taxon>
        <taxon>Acanthomorphata</taxon>
        <taxon>Eupercaria</taxon>
        <taxon>Moronidae</taxon>
        <taxon>Dicentrarchus</taxon>
    </lineage>
</organism>
<dbReference type="PANTHER" id="PTHR24249">
    <property type="entry name" value="HISTAMINE RECEPTOR-RELATED G-PROTEIN COUPLED RECEPTOR"/>
    <property type="match status" value="1"/>
</dbReference>
<evidence type="ECO:0000256" key="8">
    <source>
        <dbReference type="ARBA" id="ARBA00023224"/>
    </source>
</evidence>
<keyword evidence="4 10" id="KW-1133">Transmembrane helix</keyword>
<dbReference type="Pfam" id="PF00001">
    <property type="entry name" value="7tm_1"/>
    <property type="match status" value="1"/>
</dbReference>
<evidence type="ECO:0000256" key="9">
    <source>
        <dbReference type="RuleBase" id="RU000688"/>
    </source>
</evidence>
<feature type="transmembrane region" description="Helical" evidence="10">
    <location>
        <begin position="144"/>
        <end position="164"/>
    </location>
</feature>
<proteinExistence type="inferred from homology"/>
<feature type="transmembrane region" description="Helical" evidence="10">
    <location>
        <begin position="65"/>
        <end position="89"/>
    </location>
</feature>
<feature type="transmembrane region" description="Helical" evidence="10">
    <location>
        <begin position="191"/>
        <end position="213"/>
    </location>
</feature>
<dbReference type="OrthoDB" id="10042731at2759"/>
<evidence type="ECO:0000256" key="1">
    <source>
        <dbReference type="ARBA" id="ARBA00004651"/>
    </source>
</evidence>
<dbReference type="InterPro" id="IPR000276">
    <property type="entry name" value="GPCR_Rhodpsn"/>
</dbReference>
<feature type="transmembrane region" description="Helical" evidence="10">
    <location>
        <begin position="279"/>
        <end position="299"/>
    </location>
</feature>
<feature type="transmembrane region" description="Helical" evidence="10">
    <location>
        <begin position="247"/>
        <end position="267"/>
    </location>
</feature>
<evidence type="ECO:0000256" key="7">
    <source>
        <dbReference type="ARBA" id="ARBA00023170"/>
    </source>
</evidence>
<sequence length="326" mass="36338">MENLEGAQLCFPQLLNSSCRKPVHPQTGVMLLYCLSFISILTAALNLLVIISISHFRQLHTTTNFVLLSLAVSDFLVGLVVMPGEIILMETCWFLGDLMCAVYYLLALIIISASTASMVLISVDRYVAICYPLHYPTKFTLKRVRICVCLCWSCCLFVSVLLLYDHLKQPGRYNSCYGECVVNIAGDVDLVLSFIIPISIIITLYLRVFVVAVSQARSMRSHIAAVTLRSSQTVTAKRSELKAARTLGIVVAVFLLCYCPYYCVSLTGGEILIGSTTEAFIAFLVYFNSCLNPVIYAFFYSWFRKTVRIIVTLQVMQPGSCEANIL</sequence>
<evidence type="ECO:0000256" key="2">
    <source>
        <dbReference type="ARBA" id="ARBA00022475"/>
    </source>
</evidence>
<feature type="transmembrane region" description="Helical" evidence="10">
    <location>
        <begin position="101"/>
        <end position="123"/>
    </location>
</feature>
<reference evidence="12" key="1">
    <citation type="submission" date="2025-08" db="UniProtKB">
        <authorList>
            <consortium name="Ensembl"/>
        </authorList>
    </citation>
    <scope>IDENTIFICATION</scope>
</reference>
<dbReference type="Ensembl" id="ENSDLAT00005021092.2">
    <property type="protein sequence ID" value="ENSDLAP00005019631.2"/>
    <property type="gene ID" value="ENSDLAG00005009247.2"/>
</dbReference>
<dbReference type="RefSeq" id="XP_051275442.1">
    <property type="nucleotide sequence ID" value="XM_051419482.1"/>
</dbReference>
<feature type="domain" description="G-protein coupled receptors family 1 profile" evidence="11">
    <location>
        <begin position="45"/>
        <end position="296"/>
    </location>
</feature>
<evidence type="ECO:0000313" key="13">
    <source>
        <dbReference type="Proteomes" id="UP000694389"/>
    </source>
</evidence>
<dbReference type="Gene3D" id="1.20.1070.10">
    <property type="entry name" value="Rhodopsin 7-helix transmembrane proteins"/>
    <property type="match status" value="1"/>
</dbReference>
<evidence type="ECO:0000256" key="6">
    <source>
        <dbReference type="ARBA" id="ARBA00023136"/>
    </source>
</evidence>
<reference evidence="12" key="2">
    <citation type="submission" date="2025-09" db="UniProtKB">
        <authorList>
            <consortium name="Ensembl"/>
        </authorList>
    </citation>
    <scope>IDENTIFICATION</scope>
</reference>
<evidence type="ECO:0000256" key="4">
    <source>
        <dbReference type="ARBA" id="ARBA00022989"/>
    </source>
</evidence>
<evidence type="ECO:0000256" key="5">
    <source>
        <dbReference type="ARBA" id="ARBA00023040"/>
    </source>
</evidence>
<dbReference type="GO" id="GO:0001594">
    <property type="term" value="F:trace-amine receptor activity"/>
    <property type="evidence" value="ECO:0007669"/>
    <property type="project" value="TreeGrafter"/>
</dbReference>
<keyword evidence="2" id="KW-1003">Cell membrane</keyword>
<gene>
    <name evidence="12" type="primary">LOC127374308</name>
</gene>
<keyword evidence="13" id="KW-1185">Reference proteome</keyword>
<keyword evidence="5 9" id="KW-0297">G-protein coupled receptor</keyword>
<name>A0A8C4GMH6_DICLA</name>
<dbReference type="AlphaFoldDB" id="A0A8C4GMH6"/>
<evidence type="ECO:0000256" key="3">
    <source>
        <dbReference type="ARBA" id="ARBA00022692"/>
    </source>
</evidence>
<dbReference type="SMART" id="SM01381">
    <property type="entry name" value="7TM_GPCR_Srsx"/>
    <property type="match status" value="1"/>
</dbReference>
<comment type="similarity">
    <text evidence="9">Belongs to the G-protein coupled receptor 1 family.</text>
</comment>
<evidence type="ECO:0000313" key="12">
    <source>
        <dbReference type="Ensembl" id="ENSDLAP00005019631.2"/>
    </source>
</evidence>
<keyword evidence="6 10" id="KW-0472">Membrane</keyword>
<accession>A0A8C4GMH6</accession>
<dbReference type="PANTHER" id="PTHR24249:SF381">
    <property type="entry name" value="TRACE AMINE ASSOCIATED RECEPTOR 19P-RELATED"/>
    <property type="match status" value="1"/>
</dbReference>
<comment type="subcellular location">
    <subcellularLocation>
        <location evidence="1">Cell membrane</location>
        <topology evidence="1">Multi-pass membrane protein</topology>
    </subcellularLocation>
</comment>
<feature type="transmembrane region" description="Helical" evidence="10">
    <location>
        <begin position="30"/>
        <end position="53"/>
    </location>
</feature>
<dbReference type="GeneTree" id="ENSGT01050000244823"/>
<dbReference type="PROSITE" id="PS00237">
    <property type="entry name" value="G_PROTEIN_RECEP_F1_1"/>
    <property type="match status" value="1"/>
</dbReference>
<dbReference type="GeneID" id="127374308"/>
<dbReference type="Proteomes" id="UP000694389">
    <property type="component" value="Unassembled WGS sequence"/>
</dbReference>
<keyword evidence="3 9" id="KW-0812">Transmembrane</keyword>
<dbReference type="CDD" id="cd15055">
    <property type="entry name" value="7tmA_TAARs"/>
    <property type="match status" value="1"/>
</dbReference>
<dbReference type="GO" id="GO:0005886">
    <property type="term" value="C:plasma membrane"/>
    <property type="evidence" value="ECO:0007669"/>
    <property type="project" value="UniProtKB-SubCell"/>
</dbReference>
<evidence type="ECO:0000256" key="10">
    <source>
        <dbReference type="SAM" id="Phobius"/>
    </source>
</evidence>
<dbReference type="PRINTS" id="PR00237">
    <property type="entry name" value="GPCRRHODOPSN"/>
</dbReference>
<dbReference type="OMA" id="YHTRITI"/>